<evidence type="ECO:0000313" key="3">
    <source>
        <dbReference type="Proteomes" id="UP000635606"/>
    </source>
</evidence>
<comment type="caution">
    <text evidence="2">The sequence shown here is derived from an EMBL/GenBank/DDBJ whole genome shotgun (WGS) entry which is preliminary data.</text>
</comment>
<proteinExistence type="predicted"/>
<feature type="region of interest" description="Disordered" evidence="1">
    <location>
        <begin position="1"/>
        <end position="64"/>
    </location>
</feature>
<organism evidence="2 3">
    <name type="scientific">Virgisporangium ochraceum</name>
    <dbReference type="NCBI Taxonomy" id="65505"/>
    <lineage>
        <taxon>Bacteria</taxon>
        <taxon>Bacillati</taxon>
        <taxon>Actinomycetota</taxon>
        <taxon>Actinomycetes</taxon>
        <taxon>Micromonosporales</taxon>
        <taxon>Micromonosporaceae</taxon>
        <taxon>Virgisporangium</taxon>
    </lineage>
</organism>
<evidence type="ECO:0000313" key="2">
    <source>
        <dbReference type="EMBL" id="GIJ73690.1"/>
    </source>
</evidence>
<evidence type="ECO:0000256" key="1">
    <source>
        <dbReference type="SAM" id="MobiDB-lite"/>
    </source>
</evidence>
<dbReference type="AlphaFoldDB" id="A0A8J4EFG8"/>
<protein>
    <submittedName>
        <fullName evidence="2">Uncharacterized protein</fullName>
    </submittedName>
</protein>
<dbReference type="EMBL" id="BOPH01000122">
    <property type="protein sequence ID" value="GIJ73690.1"/>
    <property type="molecule type" value="Genomic_DNA"/>
</dbReference>
<feature type="compositionally biased region" description="Low complexity" evidence="1">
    <location>
        <begin position="24"/>
        <end position="33"/>
    </location>
</feature>
<dbReference type="Proteomes" id="UP000635606">
    <property type="component" value="Unassembled WGS sequence"/>
</dbReference>
<keyword evidence="3" id="KW-1185">Reference proteome</keyword>
<accession>A0A8J4EFG8</accession>
<sequence>MSVAVMKSYPSTSQNRPDLGVPHSGQASPASGSAAGGVGGGVTTDVEGEPEVTGAVIDRPHTSQ</sequence>
<name>A0A8J4EFG8_9ACTN</name>
<reference evidence="2" key="1">
    <citation type="submission" date="2021-01" db="EMBL/GenBank/DDBJ databases">
        <title>Whole genome shotgun sequence of Virgisporangium ochraceum NBRC 16418.</title>
        <authorList>
            <person name="Komaki H."/>
            <person name="Tamura T."/>
        </authorList>
    </citation>
    <scope>NUCLEOTIDE SEQUENCE</scope>
    <source>
        <strain evidence="2">NBRC 16418</strain>
    </source>
</reference>
<gene>
    <name evidence="2" type="ORF">Voc01_086070</name>
</gene>
<dbReference type="RefSeq" id="WP_203933510.1">
    <property type="nucleotide sequence ID" value="NZ_BOPH01000122.1"/>
</dbReference>